<feature type="domain" description="ABC transmembrane type-1" evidence="15">
    <location>
        <begin position="746"/>
        <end position="1033"/>
    </location>
</feature>
<dbReference type="PROSITE" id="PS00211">
    <property type="entry name" value="ABC_TRANSPORTER_1"/>
    <property type="match status" value="2"/>
</dbReference>
<sequence>MAGVVPGAVSVEGVAPLGSVEAVAEAGAGAATNGGVAHLEDGLGTHKAQPQQPAATAPAAESKSKGGWFRKKKPGQEGETGETAAKAPMVKYWELYRYADSLDLLLMVLGSLGAIANGVSLPVFFLFFGKLVNTFGSVPDNDELIRQVSKYASYFAYLALVELFACWLQVSCWMTTGERQASRIRTKYLRAILRQDVGYFDTETSTGEIVSRVSSDTILVQEAMSEKVGTYLQFMGTFVGGFVVGFATLWQLSLVILAIVPVLAAAGGIYAVVLTGLVAKGQAAYSGAGSVAEQMVSAVRTVYSFAGEDAARRQYSGALATTLRLGLGQGLAKGLGMGVTFGVLFCAWALQFWYGSVLVTHGKANGGQALTTMFAVILGGLGLGQAAPYLRSFAQGKAAAHKIFETIRRVPPIDSSHEGGLQLPAVQGDIALDHVDFTYPARPDQPVFRDFSIRIPAGQTVALVGSSGSGKSTIVGLLERFYDPQGGVVSLDGHDLRTLQLRWLRAQLGLVSQEPALFATTIRGNILYGKPDATNEEIEAAARAANAHTFISTLPRGYETQVGERGVQMSGGQKQRIAIARAVIKNPRILLLDEATSALDSESEKVVQQALDSLMVGRTTVVVAHRLSTIRNADSIAVLQSGRIVEQGRHEELLARGEGGAYASLIALQARRAALDDDRPPARLAGPQLSLQRSGLAPSASGLSAVSDGGPDKPAAAAGVAEEAPTAPPSYWRLLKLNKPEWKYGALGTLGAIGAGAVNPIFALLLISVIRAYYLTDYDQLRHDVRTYSLAFVGVGVATVFVYTCEHFFFGAMGEYLTRRVREAMFAAVLRQEVAWFDRDENSSGAITARLASDATVVRGLVGDRLSLVTQTLALIVISFAIGFVLNWRLAFVILATYPLIVGSSICQQLMLKGFAIDAAKNYEQSSQVASEAVGNMRTVAAFSAEDTVLRLFNSHLAGPLQRAFRRGQIAGGCFGAGQFALFASFGLALWYAGQLVGQGHGEFGQVLKVFMVMIVSAFAIGEALGLAPEVAKGSSALQSVFGLLDRRPAIDAEDPAGRVLDSITGNIELKHVTFRYPSRPDVTVFADFSLRVPAGTTVALVGQSGSGKSTIVSLIERFYDPEAGAVLIDGHDIRTLQLRALRRQIGLVSQEPTLFATSIRANIAYGREGASEAEIVEAARAANAHNFISGLPDGYDTQVGERGVQMSGGQKQRIAIARAVLKDPRILLLDEATSALDSESEKLVQAALDRLMLRRTTVVVAHRLSTIRNADQIAVLAEGKIVEAGSHDKLIAKGEGGAYWSLVNLQSKV</sequence>
<comment type="subunit">
    <text evidence="11">Interacts with 1-naphthylphthalamic acid (NPA).</text>
</comment>
<dbReference type="SUPFAM" id="SSF90123">
    <property type="entry name" value="ABC transporter transmembrane region"/>
    <property type="match status" value="2"/>
</dbReference>
<dbReference type="SMART" id="SM00382">
    <property type="entry name" value="AAA"/>
    <property type="match status" value="2"/>
</dbReference>
<organism evidence="16 17">
    <name type="scientific">Klebsormidium nitens</name>
    <name type="common">Green alga</name>
    <name type="synonym">Ulothrix nitens</name>
    <dbReference type="NCBI Taxonomy" id="105231"/>
    <lineage>
        <taxon>Eukaryota</taxon>
        <taxon>Viridiplantae</taxon>
        <taxon>Streptophyta</taxon>
        <taxon>Klebsormidiophyceae</taxon>
        <taxon>Klebsormidiales</taxon>
        <taxon>Klebsormidiaceae</taxon>
        <taxon>Klebsormidium</taxon>
    </lineage>
</organism>
<feature type="region of interest" description="Disordered" evidence="12">
    <location>
        <begin position="39"/>
        <end position="83"/>
    </location>
</feature>
<feature type="region of interest" description="Disordered" evidence="12">
    <location>
        <begin position="700"/>
        <end position="722"/>
    </location>
</feature>
<dbReference type="PROSITE" id="PS50893">
    <property type="entry name" value="ABC_TRANSPORTER_2"/>
    <property type="match status" value="2"/>
</dbReference>
<evidence type="ECO:0000256" key="5">
    <source>
        <dbReference type="ARBA" id="ARBA00022737"/>
    </source>
</evidence>
<keyword evidence="10" id="KW-0325">Glycoprotein</keyword>
<dbReference type="OrthoDB" id="6500128at2759"/>
<dbReference type="InterPro" id="IPR017871">
    <property type="entry name" value="ABC_transporter-like_CS"/>
</dbReference>
<dbReference type="Pfam" id="PF00664">
    <property type="entry name" value="ABC_membrane"/>
    <property type="match status" value="2"/>
</dbReference>
<evidence type="ECO:0000313" key="17">
    <source>
        <dbReference type="Proteomes" id="UP000054558"/>
    </source>
</evidence>
<dbReference type="InterPro" id="IPR003439">
    <property type="entry name" value="ABC_transporter-like_ATP-bd"/>
</dbReference>
<comment type="subcellular location">
    <subcellularLocation>
        <location evidence="1">Cell membrane</location>
        <topology evidence="1">Multi-pass membrane protein</topology>
    </subcellularLocation>
</comment>
<evidence type="ECO:0000256" key="11">
    <source>
        <dbReference type="ARBA" id="ARBA00062948"/>
    </source>
</evidence>
<feature type="transmembrane region" description="Helical" evidence="13">
    <location>
        <begin position="104"/>
        <end position="128"/>
    </location>
</feature>
<feature type="transmembrane region" description="Helical" evidence="13">
    <location>
        <begin position="1006"/>
        <end position="1028"/>
    </location>
</feature>
<dbReference type="CDD" id="cd18577">
    <property type="entry name" value="ABC_6TM_Pgp_ABCB1_D1_like"/>
    <property type="match status" value="1"/>
</dbReference>
<gene>
    <name evidence="16" type="ORF">KFL_004610020</name>
</gene>
<proteinExistence type="inferred from homology"/>
<feature type="compositionally biased region" description="Low complexity" evidence="12">
    <location>
        <begin position="48"/>
        <end position="60"/>
    </location>
</feature>
<evidence type="ECO:0000313" key="16">
    <source>
        <dbReference type="EMBL" id="GAQ88807.1"/>
    </source>
</evidence>
<dbReference type="Gene3D" id="3.40.50.300">
    <property type="entry name" value="P-loop containing nucleotide triphosphate hydrolases"/>
    <property type="match status" value="2"/>
</dbReference>
<feature type="domain" description="ABC transporter" evidence="14">
    <location>
        <begin position="1068"/>
        <end position="1304"/>
    </location>
</feature>
<dbReference type="InterPro" id="IPR039421">
    <property type="entry name" value="Type_1_exporter"/>
</dbReference>
<dbReference type="InterPro" id="IPR011527">
    <property type="entry name" value="ABC1_TM_dom"/>
</dbReference>
<keyword evidence="4 13" id="KW-0812">Transmembrane</keyword>
<dbReference type="SUPFAM" id="SSF52540">
    <property type="entry name" value="P-loop containing nucleoside triphosphate hydrolases"/>
    <property type="match status" value="2"/>
</dbReference>
<dbReference type="InterPro" id="IPR027417">
    <property type="entry name" value="P-loop_NTPase"/>
</dbReference>
<keyword evidence="9 13" id="KW-0472">Membrane</keyword>
<reference evidence="16 17" key="1">
    <citation type="journal article" date="2014" name="Nat. Commun.">
        <title>Klebsormidium flaccidum genome reveals primary factors for plant terrestrial adaptation.</title>
        <authorList>
            <person name="Hori K."/>
            <person name="Maruyama F."/>
            <person name="Fujisawa T."/>
            <person name="Togashi T."/>
            <person name="Yamamoto N."/>
            <person name="Seo M."/>
            <person name="Sato S."/>
            <person name="Yamada T."/>
            <person name="Mori H."/>
            <person name="Tajima N."/>
            <person name="Moriyama T."/>
            <person name="Ikeuchi M."/>
            <person name="Watanabe M."/>
            <person name="Wada H."/>
            <person name="Kobayashi K."/>
            <person name="Saito M."/>
            <person name="Masuda T."/>
            <person name="Sasaki-Sekimoto Y."/>
            <person name="Mashiguchi K."/>
            <person name="Awai K."/>
            <person name="Shimojima M."/>
            <person name="Masuda S."/>
            <person name="Iwai M."/>
            <person name="Nobusawa T."/>
            <person name="Narise T."/>
            <person name="Kondo S."/>
            <person name="Saito H."/>
            <person name="Sato R."/>
            <person name="Murakawa M."/>
            <person name="Ihara Y."/>
            <person name="Oshima-Yamada Y."/>
            <person name="Ohtaka K."/>
            <person name="Satoh M."/>
            <person name="Sonobe K."/>
            <person name="Ishii M."/>
            <person name="Ohtani R."/>
            <person name="Kanamori-Sato M."/>
            <person name="Honoki R."/>
            <person name="Miyazaki D."/>
            <person name="Mochizuki H."/>
            <person name="Umetsu J."/>
            <person name="Higashi K."/>
            <person name="Shibata D."/>
            <person name="Kamiya Y."/>
            <person name="Sato N."/>
            <person name="Nakamura Y."/>
            <person name="Tabata S."/>
            <person name="Ida S."/>
            <person name="Kurokawa K."/>
            <person name="Ohta H."/>
        </authorList>
    </citation>
    <scope>NUCLEOTIDE SEQUENCE [LARGE SCALE GENOMIC DNA]</scope>
    <source>
        <strain evidence="16 17">NIES-2285</strain>
    </source>
</reference>
<dbReference type="OMA" id="PGSIYKQ"/>
<dbReference type="FunFam" id="3.40.50.300:FF:000066">
    <property type="entry name" value="ABC transporter B family member 1"/>
    <property type="match status" value="1"/>
</dbReference>
<name>A0A1Y1IJK4_KLENI</name>
<dbReference type="EMBL" id="DF237410">
    <property type="protein sequence ID" value="GAQ88807.1"/>
    <property type="molecule type" value="Genomic_DNA"/>
</dbReference>
<protein>
    <submittedName>
        <fullName evidence="16">ATP binding cassette subfamily B</fullName>
    </submittedName>
</protein>
<keyword evidence="7" id="KW-0067">ATP-binding</keyword>
<keyword evidence="5" id="KW-0677">Repeat</keyword>
<evidence type="ECO:0000256" key="8">
    <source>
        <dbReference type="ARBA" id="ARBA00022989"/>
    </source>
</evidence>
<feature type="transmembrane region" description="Helical" evidence="13">
    <location>
        <begin position="154"/>
        <end position="175"/>
    </location>
</feature>
<dbReference type="FunFam" id="3.40.50.300:FF:000205">
    <property type="entry name" value="ABC transporter B family member 4"/>
    <property type="match status" value="1"/>
</dbReference>
<dbReference type="PANTHER" id="PTHR43394">
    <property type="entry name" value="ATP-DEPENDENT PERMEASE MDL1, MITOCHONDRIAL"/>
    <property type="match status" value="1"/>
</dbReference>
<dbReference type="GO" id="GO:0005886">
    <property type="term" value="C:plasma membrane"/>
    <property type="evidence" value="ECO:0000318"/>
    <property type="project" value="GO_Central"/>
</dbReference>
<feature type="domain" description="ABC transmembrane type-1" evidence="15">
    <location>
        <begin position="108"/>
        <end position="395"/>
    </location>
</feature>
<feature type="transmembrane region" description="Helical" evidence="13">
    <location>
        <begin position="256"/>
        <end position="279"/>
    </location>
</feature>
<dbReference type="GO" id="GO:0140359">
    <property type="term" value="F:ABC-type transporter activity"/>
    <property type="evidence" value="ECO:0007669"/>
    <property type="project" value="InterPro"/>
</dbReference>
<evidence type="ECO:0000256" key="10">
    <source>
        <dbReference type="ARBA" id="ARBA00023180"/>
    </source>
</evidence>
<dbReference type="InterPro" id="IPR003593">
    <property type="entry name" value="AAA+_ATPase"/>
</dbReference>
<feature type="transmembrane region" description="Helical" evidence="13">
    <location>
        <begin position="334"/>
        <end position="354"/>
    </location>
</feature>
<dbReference type="InterPro" id="IPR036640">
    <property type="entry name" value="ABC1_TM_sf"/>
</dbReference>
<comment type="similarity">
    <text evidence="2">Belongs to the ABC transporter superfamily. ABCB family. Multidrug resistance exporter (TC 3.A.1.201) subfamily.</text>
</comment>
<feature type="transmembrane region" description="Helical" evidence="13">
    <location>
        <begin position="366"/>
        <end position="387"/>
    </location>
</feature>
<dbReference type="GO" id="GO:0016887">
    <property type="term" value="F:ATP hydrolysis activity"/>
    <property type="evidence" value="ECO:0007669"/>
    <property type="project" value="InterPro"/>
</dbReference>
<keyword evidence="3" id="KW-0813">Transport</keyword>
<feature type="transmembrane region" description="Helical" evidence="13">
    <location>
        <begin position="892"/>
        <end position="912"/>
    </location>
</feature>
<feature type="transmembrane region" description="Helical" evidence="13">
    <location>
        <begin position="866"/>
        <end position="886"/>
    </location>
</feature>
<dbReference type="CDD" id="cd03249">
    <property type="entry name" value="ABC_MTABC3_MDL1_MDL2"/>
    <property type="match status" value="2"/>
</dbReference>
<dbReference type="Gene3D" id="1.20.1560.10">
    <property type="entry name" value="ABC transporter type 1, transmembrane domain"/>
    <property type="match status" value="1"/>
</dbReference>
<keyword evidence="17" id="KW-1185">Reference proteome</keyword>
<feature type="transmembrane region" description="Helical" evidence="13">
    <location>
        <begin position="231"/>
        <end position="250"/>
    </location>
</feature>
<dbReference type="PROSITE" id="PS50929">
    <property type="entry name" value="ABC_TM1F"/>
    <property type="match status" value="2"/>
</dbReference>
<dbReference type="PANTHER" id="PTHR43394:SF11">
    <property type="entry name" value="ATP-BINDING CASSETTE TRANSPORTER"/>
    <property type="match status" value="1"/>
</dbReference>
<evidence type="ECO:0000256" key="7">
    <source>
        <dbReference type="ARBA" id="ARBA00022840"/>
    </source>
</evidence>
<evidence type="ECO:0000256" key="13">
    <source>
        <dbReference type="SAM" id="Phobius"/>
    </source>
</evidence>
<evidence type="ECO:0000259" key="14">
    <source>
        <dbReference type="PROSITE" id="PS50893"/>
    </source>
</evidence>
<evidence type="ECO:0000256" key="9">
    <source>
        <dbReference type="ARBA" id="ARBA00023136"/>
    </source>
</evidence>
<evidence type="ECO:0000256" key="1">
    <source>
        <dbReference type="ARBA" id="ARBA00004651"/>
    </source>
</evidence>
<keyword evidence="6" id="KW-0547">Nucleotide-binding</keyword>
<evidence type="ECO:0000259" key="15">
    <source>
        <dbReference type="PROSITE" id="PS50929"/>
    </source>
</evidence>
<dbReference type="Pfam" id="PF00005">
    <property type="entry name" value="ABC_tran"/>
    <property type="match status" value="2"/>
</dbReference>
<evidence type="ECO:0000256" key="4">
    <source>
        <dbReference type="ARBA" id="ARBA00022692"/>
    </source>
</evidence>
<keyword evidence="8 13" id="KW-1133">Transmembrane helix</keyword>
<accession>A0A1Y1IJK4</accession>
<feature type="transmembrane region" description="Helical" evidence="13">
    <location>
        <begin position="744"/>
        <end position="770"/>
    </location>
</feature>
<dbReference type="Proteomes" id="UP000054558">
    <property type="component" value="Unassembled WGS sequence"/>
</dbReference>
<evidence type="ECO:0000256" key="6">
    <source>
        <dbReference type="ARBA" id="ARBA00022741"/>
    </source>
</evidence>
<feature type="transmembrane region" description="Helical" evidence="13">
    <location>
        <begin position="790"/>
        <end position="810"/>
    </location>
</feature>
<dbReference type="STRING" id="105231.A0A1Y1IJK4"/>
<evidence type="ECO:0000256" key="12">
    <source>
        <dbReference type="SAM" id="MobiDB-lite"/>
    </source>
</evidence>
<feature type="transmembrane region" description="Helical" evidence="13">
    <location>
        <begin position="970"/>
        <end position="994"/>
    </location>
</feature>
<dbReference type="GO" id="GO:0005524">
    <property type="term" value="F:ATP binding"/>
    <property type="evidence" value="ECO:0007669"/>
    <property type="project" value="UniProtKB-KW"/>
</dbReference>
<dbReference type="GO" id="GO:0042626">
    <property type="term" value="F:ATPase-coupled transmembrane transporter activity"/>
    <property type="evidence" value="ECO:0000318"/>
    <property type="project" value="GO_Central"/>
</dbReference>
<evidence type="ECO:0000256" key="2">
    <source>
        <dbReference type="ARBA" id="ARBA00007577"/>
    </source>
</evidence>
<dbReference type="CDD" id="cd18578">
    <property type="entry name" value="ABC_6TM_Pgp_ABCB1_D2_like"/>
    <property type="match status" value="1"/>
</dbReference>
<evidence type="ECO:0000256" key="3">
    <source>
        <dbReference type="ARBA" id="ARBA00022448"/>
    </source>
</evidence>
<feature type="domain" description="ABC transporter" evidence="14">
    <location>
        <begin position="430"/>
        <end position="666"/>
    </location>
</feature>